<comment type="function">
    <text evidence="1">Substrate recognition and binding subunit of the essential mitochondrial processing protease (MPP), which cleaves the mitochondrial sequence off newly imported precursors proteins.</text>
</comment>
<feature type="domain" description="Peptidase M16 N-terminal" evidence="3">
    <location>
        <begin position="67"/>
        <end position="210"/>
    </location>
</feature>
<comment type="similarity">
    <text evidence="2">Belongs to the peptidase M16 family.</text>
</comment>
<dbReference type="STRING" id="174720.A0A0N5B8X7"/>
<dbReference type="GO" id="GO:0005739">
    <property type="term" value="C:mitochondrion"/>
    <property type="evidence" value="ECO:0007669"/>
    <property type="project" value="TreeGrafter"/>
</dbReference>
<dbReference type="InterPro" id="IPR011249">
    <property type="entry name" value="Metalloenz_LuxS/M16"/>
</dbReference>
<dbReference type="Proteomes" id="UP000046392">
    <property type="component" value="Unplaced"/>
</dbReference>
<dbReference type="Pfam" id="PF05193">
    <property type="entry name" value="Peptidase_M16_C"/>
    <property type="match status" value="1"/>
</dbReference>
<proteinExistence type="inferred from homology"/>
<protein>
    <submittedName>
        <fullName evidence="6">Mitochondrial-processing peptidase subunit alpha</fullName>
    </submittedName>
</protein>
<organism evidence="5 6">
    <name type="scientific">Strongyloides papillosus</name>
    <name type="common">Intestinal threadworm</name>
    <dbReference type="NCBI Taxonomy" id="174720"/>
    <lineage>
        <taxon>Eukaryota</taxon>
        <taxon>Metazoa</taxon>
        <taxon>Ecdysozoa</taxon>
        <taxon>Nematoda</taxon>
        <taxon>Chromadorea</taxon>
        <taxon>Rhabditida</taxon>
        <taxon>Tylenchina</taxon>
        <taxon>Panagrolaimomorpha</taxon>
        <taxon>Strongyloidoidea</taxon>
        <taxon>Strongyloididae</taxon>
        <taxon>Strongyloides</taxon>
    </lineage>
</organism>
<evidence type="ECO:0000259" key="4">
    <source>
        <dbReference type="Pfam" id="PF05193"/>
    </source>
</evidence>
<dbReference type="GO" id="GO:0046872">
    <property type="term" value="F:metal ion binding"/>
    <property type="evidence" value="ECO:0007669"/>
    <property type="project" value="InterPro"/>
</dbReference>
<dbReference type="InterPro" id="IPR007863">
    <property type="entry name" value="Peptidase_M16_C"/>
</dbReference>
<keyword evidence="5" id="KW-1185">Reference proteome</keyword>
<evidence type="ECO:0000313" key="5">
    <source>
        <dbReference type="Proteomes" id="UP000046392"/>
    </source>
</evidence>
<evidence type="ECO:0000313" key="6">
    <source>
        <dbReference type="WBParaSite" id="SPAL_0000249900.1"/>
    </source>
</evidence>
<dbReference type="AlphaFoldDB" id="A0A0N5B8X7"/>
<name>A0A0N5B8X7_STREA</name>
<evidence type="ECO:0000259" key="3">
    <source>
        <dbReference type="Pfam" id="PF00675"/>
    </source>
</evidence>
<dbReference type="SUPFAM" id="SSF63411">
    <property type="entry name" value="LuxS/MPP-like metallohydrolase"/>
    <property type="match status" value="2"/>
</dbReference>
<evidence type="ECO:0000256" key="2">
    <source>
        <dbReference type="ARBA" id="ARBA00007261"/>
    </source>
</evidence>
<dbReference type="PANTHER" id="PTHR11851:SF49">
    <property type="entry name" value="MITOCHONDRIAL-PROCESSING PEPTIDASE SUBUNIT ALPHA"/>
    <property type="match status" value="1"/>
</dbReference>
<dbReference type="GO" id="GO:0006627">
    <property type="term" value="P:protein processing involved in protein targeting to mitochondrion"/>
    <property type="evidence" value="ECO:0007669"/>
    <property type="project" value="TreeGrafter"/>
</dbReference>
<dbReference type="Gene3D" id="3.30.830.10">
    <property type="entry name" value="Metalloenzyme, LuxS/M16 peptidase-like"/>
    <property type="match status" value="2"/>
</dbReference>
<dbReference type="InterPro" id="IPR011765">
    <property type="entry name" value="Pept_M16_N"/>
</dbReference>
<accession>A0A0N5B8X7</accession>
<dbReference type="WBParaSite" id="SPAL_0000249900.1">
    <property type="protein sequence ID" value="SPAL_0000249900.1"/>
    <property type="gene ID" value="SPAL_0000249900"/>
</dbReference>
<evidence type="ECO:0000256" key="1">
    <source>
        <dbReference type="ARBA" id="ARBA00002123"/>
    </source>
</evidence>
<dbReference type="PANTHER" id="PTHR11851">
    <property type="entry name" value="METALLOPROTEASE"/>
    <property type="match status" value="1"/>
</dbReference>
<feature type="domain" description="Peptidase M16 C-terminal" evidence="4">
    <location>
        <begin position="221"/>
        <end position="426"/>
    </location>
</feature>
<reference evidence="6" key="1">
    <citation type="submission" date="2017-02" db="UniProtKB">
        <authorList>
            <consortium name="WormBaseParasite"/>
        </authorList>
    </citation>
    <scope>IDENTIFICATION</scope>
</reference>
<dbReference type="Pfam" id="PF00675">
    <property type="entry name" value="Peptidase_M16"/>
    <property type="match status" value="1"/>
</dbReference>
<sequence>MSRIFSPRLPLYLAKRLKVNTALNEALTTPLSKPLSGFENYKHQKTSSEDIQLFNSKITKFSNGLTVATEKAYGTFCTIGVAVNSGSRFETYYPGGTTHILQKLAFASSENYPNPMETQSFISKSGALLDCQSTRDCFLYASSCFHSSQDDVLSIISDTLHRPYIMDEEVEGAKEVCLMELQQMYRNPDPEPLVMDWLHRAAYGNNTLGLGKFVEENTIDKIKREHLLTYMSQYHSPSNMVVAGVGVDHDHFVEMVQRHFVDKKPIWESNKESFSFKLPKFDDSHSQYTGGKIYKEADLSNKGLSIVEFPELTHFVLGFEGVSFKDKDFVTCCVMQYILGGGKSFSAGGPGKGMYTRLYMDVLRYNGSMYNAQAFNHSYSDSGVFCIHIGDDPKNMSTAVDYAVFEFLKLTIPIPDDELNRAKQLLKSQLLMNLEQKPVMFEDLARQILGHGERKCPMNYIKEIEAVTSEDIMNVARKMLSSIPTVVAYGNLKSMPSYDDICERIERGKREIIKFK</sequence>
<dbReference type="InterPro" id="IPR050361">
    <property type="entry name" value="MPP/UQCRC_Complex"/>
</dbReference>